<dbReference type="InterPro" id="IPR027417">
    <property type="entry name" value="P-loop_NTPase"/>
</dbReference>
<feature type="domain" description="ABC transporter" evidence="4">
    <location>
        <begin position="16"/>
        <end position="252"/>
    </location>
</feature>
<name>A0ABP7MV36_9MICO</name>
<gene>
    <name evidence="5" type="ORF">GCM10022383_05130</name>
</gene>
<proteinExistence type="predicted"/>
<dbReference type="Pfam" id="PF08402">
    <property type="entry name" value="TOBE_2"/>
    <property type="match status" value="1"/>
</dbReference>
<dbReference type="PROSITE" id="PS00211">
    <property type="entry name" value="ABC_TRANSPORTER_1"/>
    <property type="match status" value="1"/>
</dbReference>
<evidence type="ECO:0000313" key="5">
    <source>
        <dbReference type="EMBL" id="GAA3929321.1"/>
    </source>
</evidence>
<dbReference type="SUPFAM" id="SSF50331">
    <property type="entry name" value="MOP-like"/>
    <property type="match status" value="1"/>
</dbReference>
<evidence type="ECO:0000256" key="2">
    <source>
        <dbReference type="ARBA" id="ARBA00022741"/>
    </source>
</evidence>
<dbReference type="InterPro" id="IPR003593">
    <property type="entry name" value="AAA+_ATPase"/>
</dbReference>
<dbReference type="PROSITE" id="PS50893">
    <property type="entry name" value="ABC_TRANSPORTER_2"/>
    <property type="match status" value="1"/>
</dbReference>
<dbReference type="Gene3D" id="3.40.50.300">
    <property type="entry name" value="P-loop containing nucleotide triphosphate hydrolases"/>
    <property type="match status" value="1"/>
</dbReference>
<dbReference type="InterPro" id="IPR047641">
    <property type="entry name" value="ABC_transpr_MalK/UgpC-like"/>
</dbReference>
<dbReference type="PANTHER" id="PTHR43875">
    <property type="entry name" value="MALTODEXTRIN IMPORT ATP-BINDING PROTEIN MSMX"/>
    <property type="match status" value="1"/>
</dbReference>
<dbReference type="InterPro" id="IPR017871">
    <property type="entry name" value="ABC_transporter-like_CS"/>
</dbReference>
<evidence type="ECO:0000256" key="1">
    <source>
        <dbReference type="ARBA" id="ARBA00022448"/>
    </source>
</evidence>
<dbReference type="GO" id="GO:0005524">
    <property type="term" value="F:ATP binding"/>
    <property type="evidence" value="ECO:0007669"/>
    <property type="project" value="UniProtKB-KW"/>
</dbReference>
<dbReference type="PANTHER" id="PTHR43875:SF1">
    <property type="entry name" value="OSMOPROTECTIVE COMPOUNDS UPTAKE ATP-BINDING PROTEIN GGTA"/>
    <property type="match status" value="1"/>
</dbReference>
<dbReference type="RefSeq" id="WP_344817931.1">
    <property type="nucleotide sequence ID" value="NZ_BAABCP010000001.1"/>
</dbReference>
<dbReference type="Gene3D" id="2.40.50.100">
    <property type="match status" value="1"/>
</dbReference>
<organism evidence="5 6">
    <name type="scientific">Microbacterium soli</name>
    <dbReference type="NCBI Taxonomy" id="446075"/>
    <lineage>
        <taxon>Bacteria</taxon>
        <taxon>Bacillati</taxon>
        <taxon>Actinomycetota</taxon>
        <taxon>Actinomycetes</taxon>
        <taxon>Micrococcales</taxon>
        <taxon>Microbacteriaceae</taxon>
        <taxon>Microbacterium</taxon>
    </lineage>
</organism>
<keyword evidence="3 5" id="KW-0067">ATP-binding</keyword>
<dbReference type="Pfam" id="PF00005">
    <property type="entry name" value="ABC_tran"/>
    <property type="match status" value="1"/>
</dbReference>
<accession>A0ABP7MV36</accession>
<dbReference type="InterPro" id="IPR003439">
    <property type="entry name" value="ABC_transporter-like_ATP-bd"/>
</dbReference>
<keyword evidence="6" id="KW-1185">Reference proteome</keyword>
<protein>
    <submittedName>
        <fullName evidence="5">ABC transporter ATP-binding protein</fullName>
    </submittedName>
</protein>
<comment type="caution">
    <text evidence="5">The sequence shown here is derived from an EMBL/GenBank/DDBJ whole genome shotgun (WGS) entry which is preliminary data.</text>
</comment>
<keyword evidence="2" id="KW-0547">Nucleotide-binding</keyword>
<dbReference type="InterPro" id="IPR013611">
    <property type="entry name" value="Transp-assoc_OB_typ2"/>
</dbReference>
<dbReference type="Proteomes" id="UP001501591">
    <property type="component" value="Unassembled WGS sequence"/>
</dbReference>
<dbReference type="EMBL" id="BAABCP010000001">
    <property type="protein sequence ID" value="GAA3929321.1"/>
    <property type="molecule type" value="Genomic_DNA"/>
</dbReference>
<dbReference type="InterPro" id="IPR008995">
    <property type="entry name" value="Mo/tungstate-bd_C_term_dom"/>
</dbReference>
<sequence length="374" mass="40523">MSQTITRDECSSVHAVEIASLHKRFGDQVALQSLDLTVNTGEFLVLLGPSGCGKTTTMRSIAGLEEPTDGTIKIDGEVVYAGHGRVNVPPAARRVGMVFQSYAIWPHRTVAQNIGFPLKMQKVPRKEARERVEQALELVGLDGLGGRSASMLSGGQMQRVALARSFVMQPRVLLLDEPLSNLDAKLRERLRLELKETQQRLGTTSIYVTHDQGEALALADRIVLMRKGVIEQVSTPLDLYQSPSTQFAAEFIGTNNLFTGTVTRTVEGTAQVDIPGLPEPLFSGYHGPMGAVAVSVRAEDVIVDPPETWSGTTLQGELSVVSLLGSQISYVVRLGDAQLQVLLPFTGELRRRGDRCRIGIPSHAVRCFTTGGPA</sequence>
<keyword evidence="1" id="KW-0813">Transport</keyword>
<evidence type="ECO:0000259" key="4">
    <source>
        <dbReference type="PROSITE" id="PS50893"/>
    </source>
</evidence>
<evidence type="ECO:0000256" key="3">
    <source>
        <dbReference type="ARBA" id="ARBA00022840"/>
    </source>
</evidence>
<evidence type="ECO:0000313" key="6">
    <source>
        <dbReference type="Proteomes" id="UP001501591"/>
    </source>
</evidence>
<dbReference type="SUPFAM" id="SSF52540">
    <property type="entry name" value="P-loop containing nucleoside triphosphate hydrolases"/>
    <property type="match status" value="1"/>
</dbReference>
<reference evidence="6" key="1">
    <citation type="journal article" date="2019" name="Int. J. Syst. Evol. Microbiol.">
        <title>The Global Catalogue of Microorganisms (GCM) 10K type strain sequencing project: providing services to taxonomists for standard genome sequencing and annotation.</title>
        <authorList>
            <consortium name="The Broad Institute Genomics Platform"/>
            <consortium name="The Broad Institute Genome Sequencing Center for Infectious Disease"/>
            <person name="Wu L."/>
            <person name="Ma J."/>
        </authorList>
    </citation>
    <scope>NUCLEOTIDE SEQUENCE [LARGE SCALE GENOMIC DNA]</scope>
    <source>
        <strain evidence="6">JCM 17024</strain>
    </source>
</reference>
<dbReference type="SMART" id="SM00382">
    <property type="entry name" value="AAA"/>
    <property type="match status" value="1"/>
</dbReference>